<dbReference type="AlphaFoldDB" id="A0AAD5MY92"/>
<protein>
    <submittedName>
        <fullName evidence="1">Uncharacterized protein</fullName>
    </submittedName>
</protein>
<gene>
    <name evidence="1" type="ORF">KIN20_015262</name>
</gene>
<reference evidence="1" key="1">
    <citation type="submission" date="2021-06" db="EMBL/GenBank/DDBJ databases">
        <title>Parelaphostrongylus tenuis whole genome reference sequence.</title>
        <authorList>
            <person name="Garwood T.J."/>
            <person name="Larsen P.A."/>
            <person name="Fountain-Jones N.M."/>
            <person name="Garbe J.R."/>
            <person name="Macchietto M.G."/>
            <person name="Kania S.A."/>
            <person name="Gerhold R.W."/>
            <person name="Richards J.E."/>
            <person name="Wolf T.M."/>
        </authorList>
    </citation>
    <scope>NUCLEOTIDE SEQUENCE</scope>
    <source>
        <strain evidence="1">MNPRO001-30</strain>
        <tissue evidence="1">Meninges</tissue>
    </source>
</reference>
<dbReference type="Proteomes" id="UP001196413">
    <property type="component" value="Unassembled WGS sequence"/>
</dbReference>
<evidence type="ECO:0000313" key="2">
    <source>
        <dbReference type="Proteomes" id="UP001196413"/>
    </source>
</evidence>
<evidence type="ECO:0000313" key="1">
    <source>
        <dbReference type="EMBL" id="KAJ1357187.1"/>
    </source>
</evidence>
<name>A0AAD5MY92_PARTN</name>
<dbReference type="EMBL" id="JAHQIW010003060">
    <property type="protein sequence ID" value="KAJ1357187.1"/>
    <property type="molecule type" value="Genomic_DNA"/>
</dbReference>
<proteinExistence type="predicted"/>
<organism evidence="1 2">
    <name type="scientific">Parelaphostrongylus tenuis</name>
    <name type="common">Meningeal worm</name>
    <dbReference type="NCBI Taxonomy" id="148309"/>
    <lineage>
        <taxon>Eukaryota</taxon>
        <taxon>Metazoa</taxon>
        <taxon>Ecdysozoa</taxon>
        <taxon>Nematoda</taxon>
        <taxon>Chromadorea</taxon>
        <taxon>Rhabditida</taxon>
        <taxon>Rhabditina</taxon>
        <taxon>Rhabditomorpha</taxon>
        <taxon>Strongyloidea</taxon>
        <taxon>Metastrongylidae</taxon>
        <taxon>Parelaphostrongylus</taxon>
    </lineage>
</organism>
<sequence length="68" mass="7680">MMQAVFSINHSDLISLQGAKPQSIVRIKSDNNSTPWLSLAPQWFESIVHNGSFSQVEVDNHNLSSRHF</sequence>
<comment type="caution">
    <text evidence="1">The sequence shown here is derived from an EMBL/GenBank/DDBJ whole genome shotgun (WGS) entry which is preliminary data.</text>
</comment>
<accession>A0AAD5MY92</accession>
<keyword evidence="2" id="KW-1185">Reference proteome</keyword>